<evidence type="ECO:0000313" key="2">
    <source>
        <dbReference type="Proteomes" id="UP000014974"/>
    </source>
</evidence>
<sequence length="51" mass="5760">MDFLTMTTTINQAGFAYTFNTLSLPKVKHLFSILTGTADSILAYWELVFIL</sequence>
<reference evidence="1 2" key="1">
    <citation type="journal article" date="2013" name="Genome Announc.">
        <title>Draft Genome Sequence of Cyclobacterium qasimii Strain M12-11BT, Isolated from Arctic Marine Sediment.</title>
        <authorList>
            <person name="Shivaji S."/>
            <person name="Ara S."/>
            <person name="Singh A."/>
            <person name="Kumar Pinnaka A."/>
        </authorList>
    </citation>
    <scope>NUCLEOTIDE SEQUENCE [LARGE SCALE GENOMIC DNA]</scope>
    <source>
        <strain evidence="1 2">M12-11B</strain>
    </source>
</reference>
<dbReference type="AlphaFoldDB" id="S7VLK9"/>
<proteinExistence type="predicted"/>
<dbReference type="EMBL" id="ATNM01000029">
    <property type="protein sequence ID" value="EPR71090.1"/>
    <property type="molecule type" value="Genomic_DNA"/>
</dbReference>
<evidence type="ECO:0000313" key="1">
    <source>
        <dbReference type="EMBL" id="EPR71090.1"/>
    </source>
</evidence>
<comment type="caution">
    <text evidence="1">The sequence shown here is derived from an EMBL/GenBank/DDBJ whole genome shotgun (WGS) entry which is preliminary data.</text>
</comment>
<accession>S7VLK9</accession>
<dbReference type="Proteomes" id="UP000014974">
    <property type="component" value="Unassembled WGS sequence"/>
</dbReference>
<name>S7VLK9_9BACT</name>
<gene>
    <name evidence="1" type="ORF">ADICYQ_0681</name>
</gene>
<protein>
    <submittedName>
        <fullName evidence="1">Uncharacterized protein</fullName>
    </submittedName>
</protein>
<organism evidence="1 2">
    <name type="scientific">Cyclobacterium qasimii M12-11B</name>
    <dbReference type="NCBI Taxonomy" id="641524"/>
    <lineage>
        <taxon>Bacteria</taxon>
        <taxon>Pseudomonadati</taxon>
        <taxon>Bacteroidota</taxon>
        <taxon>Cytophagia</taxon>
        <taxon>Cytophagales</taxon>
        <taxon>Cyclobacteriaceae</taxon>
        <taxon>Cyclobacterium</taxon>
    </lineage>
</organism>